<dbReference type="EMBL" id="JARKIK010000051">
    <property type="protein sequence ID" value="KAK8734064.1"/>
    <property type="molecule type" value="Genomic_DNA"/>
</dbReference>
<dbReference type="GO" id="GO:0005634">
    <property type="term" value="C:nucleus"/>
    <property type="evidence" value="ECO:0007669"/>
    <property type="project" value="TreeGrafter"/>
</dbReference>
<evidence type="ECO:0000313" key="5">
    <source>
        <dbReference type="Proteomes" id="UP001445076"/>
    </source>
</evidence>
<dbReference type="GO" id="GO:0070129">
    <property type="term" value="P:regulation of mitochondrial translation"/>
    <property type="evidence" value="ECO:0007669"/>
    <property type="project" value="TreeGrafter"/>
</dbReference>
<gene>
    <name evidence="4" type="ORF">OTU49_005996</name>
</gene>
<proteinExistence type="predicted"/>
<dbReference type="InterPro" id="IPR011990">
    <property type="entry name" value="TPR-like_helical_dom_sf"/>
</dbReference>
<dbReference type="InterPro" id="IPR002885">
    <property type="entry name" value="PPR_rpt"/>
</dbReference>
<evidence type="ECO:0000256" key="1">
    <source>
        <dbReference type="PROSITE-ProRule" id="PRU00708"/>
    </source>
</evidence>
<sequence length="1358" mass="153830">MASLLRSGSFIRFFSGFRQSWTTNVPGCEALTLQKLQMTPVHPSVTRLLSAQKLVENVKGGSSLTQGIDKALYRIDTDIRRTGRIYKKDIEDIFGEIKALKHASSTQSLLLLRCCGSLVPEELPEVRNKLVQEIWDTLHELHIPLDISHYNTLLRVYLENEHKFSPTKFLADLEKNGIEPNRVTYQRLISRYCQEGDIDGATKILEFMKEKQLPVGENIFNSLIMGHSRANDMESAHKVLDVMKGSGLEPSTDTYTTLLVGYAEHGDIESLHSTLAECEAAELNLHDRELMEVVFALAVKGYKQHVPQIIEKFQKVQGYQQDAMNLTYRLLNAECHEVAYQIMSTMKISQNDDGETIPVGFFFIRHLVKSGTPTSVVMQYCQELRKNGQNIYASEVALGGALQYGLPEAAMFIMRVMNEDGASLRPHYFWPIILQYGKQGEIEKVYSTVKEMISFEVPLTLETCKHYVIPTALNHNDQETMIGALREAGMSLSSVINGCIAYHLDNGDIKAAADLVSRYRYRLTSILRHDLANVYVKMGDPVSTVVVLGQMVNHNQDVAIEDQNTEDEGAQQTSGREQQDVAGMFLKDVIWQTHGSPLGTAVLPLLREMVSRGINISKENALLAKSKLEGQATEETVELLERVSSGDLAFQPPPRETLVLYSQQSVSELERRYSELKNKNLPTENIVGHLLIAYIRNKDIEKVEEMKKKLEAEQYPFGIGIYVLLIDMYVSAGKLTEAVKVLQDLVQREPDSKLTPFKFLRLAQLMVQEGQIEDAFKLIESNAPESIDERESVTTTHQCKRILDIFADKGDVATVRRFMDVFLSHRIAQPGSVIFGPLIKAHLNSDDLAGALSDFENIWQEHRVTPSKLELTVHCVKLEDAEKLQKIMDMSIASHGEMNSLYDMVFAFIECGRIKQARKLLETPGLRAFNTKLNIQCQRFLETGRLLELEHLVTVTRDVFDLDRNMMYMHLLTGYKQQNECEKALGIWTSMQEENIEPSETFLIRLGEFLKENGHEVPFIMPEAKQDIIEKEPSVANFRTALTERDFTSAVSIKNKIQLSGGQLNIDDRSKLIEGLVQDSRFGEAASLAREMLSSGTYPHLRILKFLVTNLAKNGDVESVIFLEKYMNDIMKKQIKFDNLLCLAYKVSGRTEEFLENLLIQIQSARTHELESLGIHFPRGGIIGIMEDSPQFLPKVITISEEYASRGLLYPANCVWMHYFSNKRYDEAEEIYKKHLSESSAPLMFRNILDKARKTSNADDLSKLLEILETRSNCTPHSKGLVYSSWIDILVKNKKIDEGLEVLQAALKKLTLVDFNTTALTRLRDGLELSGKSFPYTIPAKERHDRRNKNSDSSSDSD</sequence>
<organism evidence="4 5">
    <name type="scientific">Cherax quadricarinatus</name>
    <name type="common">Australian red claw crayfish</name>
    <dbReference type="NCBI Taxonomy" id="27406"/>
    <lineage>
        <taxon>Eukaryota</taxon>
        <taxon>Metazoa</taxon>
        <taxon>Ecdysozoa</taxon>
        <taxon>Arthropoda</taxon>
        <taxon>Crustacea</taxon>
        <taxon>Multicrustacea</taxon>
        <taxon>Malacostraca</taxon>
        <taxon>Eumalacostraca</taxon>
        <taxon>Eucarida</taxon>
        <taxon>Decapoda</taxon>
        <taxon>Pleocyemata</taxon>
        <taxon>Astacidea</taxon>
        <taxon>Parastacoidea</taxon>
        <taxon>Parastacidae</taxon>
        <taxon>Cherax</taxon>
    </lineage>
</organism>
<comment type="caution">
    <text evidence="4">The sequence shown here is derived from an EMBL/GenBank/DDBJ whole genome shotgun (WGS) entry which is preliminary data.</text>
</comment>
<feature type="region of interest" description="Disordered" evidence="2">
    <location>
        <begin position="1339"/>
        <end position="1358"/>
    </location>
</feature>
<name>A0AAW0X1C5_CHEQU</name>
<dbReference type="Pfam" id="PF13812">
    <property type="entry name" value="PPR_3"/>
    <property type="match status" value="1"/>
</dbReference>
<dbReference type="GO" id="GO:0003730">
    <property type="term" value="F:mRNA 3'-UTR binding"/>
    <property type="evidence" value="ECO:0007669"/>
    <property type="project" value="TreeGrafter"/>
</dbReference>
<dbReference type="InterPro" id="IPR018704">
    <property type="entry name" value="SecYEG/CpoB_TPR"/>
</dbReference>
<dbReference type="Proteomes" id="UP001445076">
    <property type="component" value="Unassembled WGS sequence"/>
</dbReference>
<dbReference type="GO" id="GO:0005739">
    <property type="term" value="C:mitochondrion"/>
    <property type="evidence" value="ECO:0007669"/>
    <property type="project" value="TreeGrafter"/>
</dbReference>
<dbReference type="NCBIfam" id="TIGR00756">
    <property type="entry name" value="PPR"/>
    <property type="match status" value="1"/>
</dbReference>
<dbReference type="Gene3D" id="1.25.40.10">
    <property type="entry name" value="Tetratricopeptide repeat domain"/>
    <property type="match status" value="3"/>
</dbReference>
<dbReference type="PANTHER" id="PTHR46669">
    <property type="entry name" value="LEUCINE-RICH PPR MOTIF-CONTAINING PROTEIN, MITOCHONDRIAL"/>
    <property type="match status" value="1"/>
</dbReference>
<dbReference type="Pfam" id="PF12854">
    <property type="entry name" value="PPR_1"/>
    <property type="match status" value="1"/>
</dbReference>
<evidence type="ECO:0000259" key="3">
    <source>
        <dbReference type="Pfam" id="PF09976"/>
    </source>
</evidence>
<evidence type="ECO:0000256" key="2">
    <source>
        <dbReference type="SAM" id="MobiDB-lite"/>
    </source>
</evidence>
<dbReference type="PANTHER" id="PTHR46669:SF1">
    <property type="entry name" value="LEUCINE-RICH PPR MOTIF-CONTAINING PROTEIN, MITOCHONDRIAL"/>
    <property type="match status" value="1"/>
</dbReference>
<dbReference type="Pfam" id="PF09976">
    <property type="entry name" value="TPR_21"/>
    <property type="match status" value="1"/>
</dbReference>
<dbReference type="Pfam" id="PF01535">
    <property type="entry name" value="PPR"/>
    <property type="match status" value="1"/>
</dbReference>
<feature type="repeat" description="PPR" evidence="1">
    <location>
        <begin position="181"/>
        <end position="215"/>
    </location>
</feature>
<feature type="compositionally biased region" description="Basic and acidic residues" evidence="2">
    <location>
        <begin position="1340"/>
        <end position="1350"/>
    </location>
</feature>
<feature type="repeat" description="PPR" evidence="1">
    <location>
        <begin position="216"/>
        <end position="250"/>
    </location>
</feature>
<protein>
    <recommendedName>
        <fullName evidence="3">Ancillary SecYEG translocon subunit/Cell division coordinator CpoB TPR domain-containing protein</fullName>
    </recommendedName>
</protein>
<reference evidence="4 5" key="1">
    <citation type="journal article" date="2024" name="BMC Genomics">
        <title>Genome assembly of redclaw crayfish (Cherax quadricarinatus) provides insights into its immune adaptation and hypoxia tolerance.</title>
        <authorList>
            <person name="Liu Z."/>
            <person name="Zheng J."/>
            <person name="Li H."/>
            <person name="Fang K."/>
            <person name="Wang S."/>
            <person name="He J."/>
            <person name="Zhou D."/>
            <person name="Weng S."/>
            <person name="Chi M."/>
            <person name="Gu Z."/>
            <person name="He J."/>
            <person name="Li F."/>
            <person name="Wang M."/>
        </authorList>
    </citation>
    <scope>NUCLEOTIDE SEQUENCE [LARGE SCALE GENOMIC DNA]</scope>
    <source>
        <strain evidence="4">ZL_2023a</strain>
    </source>
</reference>
<accession>A0AAW0X1C5</accession>
<dbReference type="PROSITE" id="PS51375">
    <property type="entry name" value="PPR"/>
    <property type="match status" value="2"/>
</dbReference>
<keyword evidence="5" id="KW-1185">Reference proteome</keyword>
<feature type="domain" description="Ancillary SecYEG translocon subunit/Cell division coordinator CpoB TPR" evidence="3">
    <location>
        <begin position="699"/>
        <end position="786"/>
    </location>
</feature>
<dbReference type="InterPro" id="IPR033490">
    <property type="entry name" value="LRP130"/>
</dbReference>
<dbReference type="Pfam" id="PF13041">
    <property type="entry name" value="PPR_2"/>
    <property type="match status" value="1"/>
</dbReference>
<evidence type="ECO:0000313" key="4">
    <source>
        <dbReference type="EMBL" id="KAK8734064.1"/>
    </source>
</evidence>